<dbReference type="Pfam" id="PF07859">
    <property type="entry name" value="Abhydrolase_3"/>
    <property type="match status" value="1"/>
</dbReference>
<dbReference type="Gene3D" id="3.40.50.1820">
    <property type="entry name" value="alpha/beta hydrolase"/>
    <property type="match status" value="1"/>
</dbReference>
<comment type="caution">
    <text evidence="3">The sequence shown here is derived from an EMBL/GenBank/DDBJ whole genome shotgun (WGS) entry which is preliminary data.</text>
</comment>
<sequence length="300" mass="34557">MRSIRSWIAERLLKRFSNKDSFTNEKSYAQFLKEKQIENEKPYVLPKYIQRKFGMVKQHFDGMECYIFNEEKKTSGKSILYLHGGGYIKQPSLYHWNFLWKLAKGTDVTIYVPIYPKAPNHQYKESFDKVLPVYESILETSDKENVILMGDSAGGGFALALAQLLLDKGLPQPKKIILFSPWLDITMKNPDAYRLEHKDPMLGIYGLIQMGKAYAGNTDPNNYLLSPINGKLNGLGEITLFVGTHEVFLPDSRKFRDIAISQGVRVNYFEYPKMNHIFVLYPIPEAKKATKKIVNIINQM</sequence>
<keyword evidence="4" id="KW-1185">Reference proteome</keyword>
<dbReference type="InterPro" id="IPR013094">
    <property type="entry name" value="AB_hydrolase_3"/>
</dbReference>
<dbReference type="InterPro" id="IPR029058">
    <property type="entry name" value="AB_hydrolase_fold"/>
</dbReference>
<organism evidence="3 4">
    <name type="scientific">Oceanobacillus caeni</name>
    <dbReference type="NCBI Taxonomy" id="405946"/>
    <lineage>
        <taxon>Bacteria</taxon>
        <taxon>Bacillati</taxon>
        <taxon>Bacillota</taxon>
        <taxon>Bacilli</taxon>
        <taxon>Bacillales</taxon>
        <taxon>Bacillaceae</taxon>
        <taxon>Oceanobacillus</taxon>
    </lineage>
</organism>
<protein>
    <submittedName>
        <fullName evidence="3">Hydrolase</fullName>
    </submittedName>
</protein>
<proteinExistence type="predicted"/>
<dbReference type="Proteomes" id="UP000037854">
    <property type="component" value="Unassembled WGS sequence"/>
</dbReference>
<gene>
    <name evidence="3" type="ORF">AFL42_13655</name>
</gene>
<dbReference type="PANTHER" id="PTHR48081:SF8">
    <property type="entry name" value="ALPHA_BETA HYDROLASE FOLD-3 DOMAIN-CONTAINING PROTEIN-RELATED"/>
    <property type="match status" value="1"/>
</dbReference>
<reference evidence="3 4" key="1">
    <citation type="submission" date="2015-07" db="EMBL/GenBank/DDBJ databases">
        <title>High-quality draft genome sequence of Oceanobacillus caeni HM6, a bacillus isolated from a human feces.</title>
        <authorList>
            <person name="Kumar J."/>
            <person name="Verma M.K."/>
            <person name="Pandey R."/>
            <person name="Bhambi M."/>
            <person name="Chauhan N."/>
        </authorList>
    </citation>
    <scope>NUCLEOTIDE SEQUENCE [LARGE SCALE GENOMIC DNA]</scope>
    <source>
        <strain evidence="3 4">HM6</strain>
    </source>
</reference>
<dbReference type="InterPro" id="IPR050300">
    <property type="entry name" value="GDXG_lipolytic_enzyme"/>
</dbReference>
<dbReference type="GO" id="GO:0016787">
    <property type="term" value="F:hydrolase activity"/>
    <property type="evidence" value="ECO:0007669"/>
    <property type="project" value="UniProtKB-KW"/>
</dbReference>
<evidence type="ECO:0000313" key="4">
    <source>
        <dbReference type="Proteomes" id="UP000037854"/>
    </source>
</evidence>
<evidence type="ECO:0000256" key="1">
    <source>
        <dbReference type="ARBA" id="ARBA00022801"/>
    </source>
</evidence>
<keyword evidence="1 3" id="KW-0378">Hydrolase</keyword>
<accession>A0ABR5MGX5</accession>
<dbReference type="EMBL" id="LGTK01000057">
    <property type="protein sequence ID" value="KPH72249.1"/>
    <property type="molecule type" value="Genomic_DNA"/>
</dbReference>
<name>A0ABR5MGX5_9BACI</name>
<dbReference type="SUPFAM" id="SSF53474">
    <property type="entry name" value="alpha/beta-Hydrolases"/>
    <property type="match status" value="1"/>
</dbReference>
<feature type="domain" description="Alpha/beta hydrolase fold-3" evidence="2">
    <location>
        <begin position="79"/>
        <end position="279"/>
    </location>
</feature>
<evidence type="ECO:0000313" key="3">
    <source>
        <dbReference type="EMBL" id="KPH72249.1"/>
    </source>
</evidence>
<dbReference type="PANTHER" id="PTHR48081">
    <property type="entry name" value="AB HYDROLASE SUPERFAMILY PROTEIN C4A8.06C"/>
    <property type="match status" value="1"/>
</dbReference>
<evidence type="ECO:0000259" key="2">
    <source>
        <dbReference type="Pfam" id="PF07859"/>
    </source>
</evidence>